<keyword evidence="2" id="KW-0808">Transferase</keyword>
<evidence type="ECO:0000259" key="1">
    <source>
        <dbReference type="PROSITE" id="PS51186"/>
    </source>
</evidence>
<gene>
    <name evidence="2" type="ORF">K529_001870</name>
</gene>
<dbReference type="PANTHER" id="PTHR43617">
    <property type="entry name" value="L-AMINO ACID N-ACETYLTRANSFERASE"/>
    <property type="match status" value="1"/>
</dbReference>
<dbReference type="PROSITE" id="PS51186">
    <property type="entry name" value="GNAT"/>
    <property type="match status" value="1"/>
</dbReference>
<dbReference type="PANTHER" id="PTHR43617:SF2">
    <property type="entry name" value="UPF0039 PROTEIN SLL0451"/>
    <property type="match status" value="1"/>
</dbReference>
<dbReference type="CDD" id="cd04301">
    <property type="entry name" value="NAT_SF"/>
    <property type="match status" value="1"/>
</dbReference>
<dbReference type="OrthoDB" id="9797178at2"/>
<dbReference type="GeneID" id="28248540"/>
<dbReference type="GO" id="GO:0016747">
    <property type="term" value="F:acyltransferase activity, transferring groups other than amino-acyl groups"/>
    <property type="evidence" value="ECO:0007669"/>
    <property type="project" value="InterPro"/>
</dbReference>
<dbReference type="AlphaFoldDB" id="A0A1B0ZYY2"/>
<protein>
    <submittedName>
        <fullName evidence="2">GCN5 family acetyltransferase</fullName>
    </submittedName>
</protein>
<dbReference type="InterPro" id="IPR000182">
    <property type="entry name" value="GNAT_dom"/>
</dbReference>
<dbReference type="EMBL" id="CP015230">
    <property type="protein sequence ID" value="ANP39501.1"/>
    <property type="molecule type" value="Genomic_DNA"/>
</dbReference>
<dbReference type="Pfam" id="PF13527">
    <property type="entry name" value="Acetyltransf_9"/>
    <property type="match status" value="1"/>
</dbReference>
<dbReference type="Proteomes" id="UP000013243">
    <property type="component" value="Chromosome"/>
</dbReference>
<dbReference type="RefSeq" id="WP_005614344.1">
    <property type="nucleotide sequence ID" value="NZ_CP015230.1"/>
</dbReference>
<dbReference type="SUPFAM" id="SSF55729">
    <property type="entry name" value="Acyl-CoA N-acyltransferases (Nat)"/>
    <property type="match status" value="1"/>
</dbReference>
<name>A0A1B0ZYY2_9RHOB</name>
<sequence length="163" mass="17093">MHIRQERRGDEAAIHDLTAVAFADHPHGDGSEPMIVQRLRDAGALQLSLVAEEAGEILGHVAFSPVTISGEDLGWLGLGPVSVLPARQGQGIGSALIRAGLEHLERAGAAGVVLLGEPAYYARFGFAARAELVLPGVPAAYFMARALRGDIPQGEVAYHPAFG</sequence>
<dbReference type="STRING" id="1265309.K529_001870"/>
<accession>A0A1B0ZYY2</accession>
<reference evidence="2 3" key="1">
    <citation type="journal article" date="2016" name="ISME J.">
        <title>Global occurrence and heterogeneity of the Roseobacter-clade species Ruegeria mobilis.</title>
        <authorList>
            <person name="Sonnenschein E."/>
            <person name="Gram L."/>
        </authorList>
    </citation>
    <scope>NUCLEOTIDE SEQUENCE [LARGE SCALE GENOMIC DNA]</scope>
    <source>
        <strain evidence="2 3">F1926</strain>
    </source>
</reference>
<dbReference type="InterPro" id="IPR016181">
    <property type="entry name" value="Acyl_CoA_acyltransferase"/>
</dbReference>
<dbReference type="KEGG" id="rmb:K529_001870"/>
<organism evidence="2 3">
    <name type="scientific">Tritonibacter mobilis F1926</name>
    <dbReference type="NCBI Taxonomy" id="1265309"/>
    <lineage>
        <taxon>Bacteria</taxon>
        <taxon>Pseudomonadati</taxon>
        <taxon>Pseudomonadota</taxon>
        <taxon>Alphaproteobacteria</taxon>
        <taxon>Rhodobacterales</taxon>
        <taxon>Paracoccaceae</taxon>
        <taxon>Tritonibacter</taxon>
    </lineage>
</organism>
<evidence type="ECO:0000313" key="2">
    <source>
        <dbReference type="EMBL" id="ANP39501.1"/>
    </source>
</evidence>
<feature type="domain" description="N-acetyltransferase" evidence="1">
    <location>
        <begin position="1"/>
        <end position="148"/>
    </location>
</feature>
<dbReference type="Gene3D" id="3.40.630.30">
    <property type="match status" value="1"/>
</dbReference>
<dbReference type="InterPro" id="IPR050276">
    <property type="entry name" value="MshD_Acetyltransferase"/>
</dbReference>
<evidence type="ECO:0000313" key="3">
    <source>
        <dbReference type="Proteomes" id="UP000013243"/>
    </source>
</evidence>
<proteinExistence type="predicted"/>